<dbReference type="InterPro" id="IPR051156">
    <property type="entry name" value="Mito/Outer_Membr_Metalloprot"/>
</dbReference>
<evidence type="ECO:0000256" key="2">
    <source>
        <dbReference type="ARBA" id="ARBA00022670"/>
    </source>
</evidence>
<feature type="domain" description="Peptidase M48" evidence="8">
    <location>
        <begin position="241"/>
        <end position="316"/>
    </location>
</feature>
<keyword evidence="3" id="KW-0479">Metal-binding</keyword>
<dbReference type="PANTHER" id="PTHR22726:SF1">
    <property type="entry name" value="METALLOENDOPEPTIDASE OMA1, MITOCHONDRIAL"/>
    <property type="match status" value="1"/>
</dbReference>
<keyword evidence="5" id="KW-0862">Zinc</keyword>
<dbReference type="STRING" id="1121013.GCA_000426365_00033"/>
<keyword evidence="4" id="KW-0378">Hydrolase</keyword>
<name>A0A091BZ89_9GAMM</name>
<dbReference type="GO" id="GO:0046872">
    <property type="term" value="F:metal ion binding"/>
    <property type="evidence" value="ECO:0007669"/>
    <property type="project" value="UniProtKB-KW"/>
</dbReference>
<comment type="caution">
    <text evidence="9">The sequence shown here is derived from an EMBL/GenBank/DDBJ whole genome shotgun (WGS) entry which is preliminary data.</text>
</comment>
<protein>
    <recommendedName>
        <fullName evidence="8">Peptidase M48 domain-containing protein</fullName>
    </recommendedName>
</protein>
<dbReference type="RefSeq" id="WP_026815627.1">
    <property type="nucleotide sequence ID" value="NZ_AUFF01000001.1"/>
</dbReference>
<dbReference type="Pfam" id="PF01435">
    <property type="entry name" value="Peptidase_M48"/>
    <property type="match status" value="1"/>
</dbReference>
<sequence length="657" mass="69734">MPFAAFLRRFLLPVLLVAAATPERSAAVDGLVVVRADVEIVRGAGPLPSARDSERAVRHWPQAVAAALALPEPPVPWAPPPDPRDDPALEQALLRVDAIADALLPGPGEPRSRQPRLDIGADAAQALRQAMPGRLALFARLRAGGASPQAVALLLDLESGVVVARRALSRPGGDPARAADLERLARQLLRGFPLAGVTAARLPGAPATALPEADVDADLDRAVARFERQLLAHPGREDDADLHAYLRGIACRLAPERCDTLRLHLLREPGFNAWSIPDALLVLRTGTLLRCRDEAEVAFVLAHELAHARRGDARERWRRGEAGGDPQAGDPAIERRADADALAMLAAAGYPPAAGLRLWSRLVVEADAAPVPAARTHPPQRERVAELRARLGTSDVDVDAGDAGAARWLAVLAPFHARWLATEVAFGRPEVTAAMLAGAADAADTADTEAASGIAGSEAAARRALAGDGNALAAVLAAMDAAEAVADQERHEVPAVSAPRQRRVFGLRLLTRQDWARQPGAGFEQWTRHGLPLDRLLIVSGVDAGEALLHDARPGARRWRPGRGRAGLQLDLAAALHDAGWREIRYAAADPWSAAGESGWRAGIRLAGTNGLRHRGLVAAGEQAGRLVLLLWIAPEPWYHAEATATAALLEGARFTR</sequence>
<evidence type="ECO:0000259" key="8">
    <source>
        <dbReference type="Pfam" id="PF01435"/>
    </source>
</evidence>
<dbReference type="GO" id="GO:0004222">
    <property type="term" value="F:metalloendopeptidase activity"/>
    <property type="evidence" value="ECO:0007669"/>
    <property type="project" value="InterPro"/>
</dbReference>
<dbReference type="InterPro" id="IPR001915">
    <property type="entry name" value="Peptidase_M48"/>
</dbReference>
<dbReference type="PANTHER" id="PTHR22726">
    <property type="entry name" value="METALLOENDOPEPTIDASE OMA1"/>
    <property type="match status" value="1"/>
</dbReference>
<evidence type="ECO:0000256" key="3">
    <source>
        <dbReference type="ARBA" id="ARBA00022723"/>
    </source>
</evidence>
<accession>A0A091BZ89</accession>
<organism evidence="9 10">
    <name type="scientific">Arenimonas composti TR7-09 = DSM 18010</name>
    <dbReference type="NCBI Taxonomy" id="1121013"/>
    <lineage>
        <taxon>Bacteria</taxon>
        <taxon>Pseudomonadati</taxon>
        <taxon>Pseudomonadota</taxon>
        <taxon>Gammaproteobacteria</taxon>
        <taxon>Lysobacterales</taxon>
        <taxon>Lysobacteraceae</taxon>
        <taxon>Arenimonas</taxon>
    </lineage>
</organism>
<dbReference type="AlphaFoldDB" id="A0A091BZ89"/>
<feature type="chain" id="PRO_5001870368" description="Peptidase M48 domain-containing protein" evidence="7">
    <location>
        <begin position="27"/>
        <end position="657"/>
    </location>
</feature>
<dbReference type="GO" id="GO:0016020">
    <property type="term" value="C:membrane"/>
    <property type="evidence" value="ECO:0007669"/>
    <property type="project" value="TreeGrafter"/>
</dbReference>
<dbReference type="GO" id="GO:0051603">
    <property type="term" value="P:proteolysis involved in protein catabolic process"/>
    <property type="evidence" value="ECO:0007669"/>
    <property type="project" value="TreeGrafter"/>
</dbReference>
<comment type="cofactor">
    <cofactor evidence="1">
        <name>Zn(2+)</name>
        <dbReference type="ChEBI" id="CHEBI:29105"/>
    </cofactor>
</comment>
<evidence type="ECO:0000313" key="9">
    <source>
        <dbReference type="EMBL" id="KFN49690.1"/>
    </source>
</evidence>
<evidence type="ECO:0000256" key="7">
    <source>
        <dbReference type="SAM" id="SignalP"/>
    </source>
</evidence>
<dbReference type="OrthoDB" id="9810445at2"/>
<keyword evidence="2" id="KW-0645">Protease</keyword>
<feature type="signal peptide" evidence="7">
    <location>
        <begin position="1"/>
        <end position="26"/>
    </location>
</feature>
<evidence type="ECO:0000256" key="6">
    <source>
        <dbReference type="ARBA" id="ARBA00023049"/>
    </source>
</evidence>
<dbReference type="Proteomes" id="UP000029391">
    <property type="component" value="Unassembled WGS sequence"/>
</dbReference>
<keyword evidence="10" id="KW-1185">Reference proteome</keyword>
<reference evidence="9 10" key="1">
    <citation type="submission" date="2013-09" db="EMBL/GenBank/DDBJ databases">
        <title>Genome sequencing of Arenimonas composti.</title>
        <authorList>
            <person name="Chen F."/>
            <person name="Wang G."/>
        </authorList>
    </citation>
    <scope>NUCLEOTIDE SEQUENCE [LARGE SCALE GENOMIC DNA]</scope>
    <source>
        <strain evidence="9 10">TR7-09</strain>
    </source>
</reference>
<evidence type="ECO:0000256" key="4">
    <source>
        <dbReference type="ARBA" id="ARBA00022801"/>
    </source>
</evidence>
<keyword evidence="7" id="KW-0732">Signal</keyword>
<keyword evidence="6" id="KW-0482">Metalloprotease</keyword>
<evidence type="ECO:0000313" key="10">
    <source>
        <dbReference type="Proteomes" id="UP000029391"/>
    </source>
</evidence>
<dbReference type="Gene3D" id="3.30.2010.10">
    <property type="entry name" value="Metalloproteases ('zincins'), catalytic domain"/>
    <property type="match status" value="1"/>
</dbReference>
<proteinExistence type="predicted"/>
<dbReference type="EMBL" id="AWXU01000031">
    <property type="protein sequence ID" value="KFN49690.1"/>
    <property type="molecule type" value="Genomic_DNA"/>
</dbReference>
<dbReference type="eggNOG" id="COG4783">
    <property type="taxonomic scope" value="Bacteria"/>
</dbReference>
<evidence type="ECO:0000256" key="5">
    <source>
        <dbReference type="ARBA" id="ARBA00022833"/>
    </source>
</evidence>
<gene>
    <name evidence="9" type="ORF">P873_09995</name>
</gene>
<evidence type="ECO:0000256" key="1">
    <source>
        <dbReference type="ARBA" id="ARBA00001947"/>
    </source>
</evidence>